<dbReference type="InterPro" id="IPR009739">
    <property type="entry name" value="LprI-like_N"/>
</dbReference>
<gene>
    <name evidence="2" type="ORF">G1S91_08040</name>
</gene>
<feature type="domain" description="Lysozyme inhibitor LprI-like N-terminal" evidence="1">
    <location>
        <begin position="217"/>
        <end position="292"/>
    </location>
</feature>
<accession>A0A714QYT1</accession>
<evidence type="ECO:0000313" key="2">
    <source>
        <dbReference type="EMBL" id="HAD4215368.1"/>
    </source>
</evidence>
<proteinExistence type="predicted"/>
<dbReference type="EMBL" id="DAAOYP010000006">
    <property type="protein sequence ID" value="HAD4215368.1"/>
    <property type="molecule type" value="Genomic_DNA"/>
</dbReference>
<dbReference type="AlphaFoldDB" id="A0A714QYT1"/>
<dbReference type="Pfam" id="PF07007">
    <property type="entry name" value="LprI"/>
    <property type="match status" value="1"/>
</dbReference>
<organism evidence="2">
    <name type="scientific">Salmonella enterica subsp. enterica serovar Typhi str. CT18</name>
    <dbReference type="NCBI Taxonomy" id="220341"/>
    <lineage>
        <taxon>Bacteria</taxon>
        <taxon>Pseudomonadati</taxon>
        <taxon>Pseudomonadota</taxon>
        <taxon>Gammaproteobacteria</taxon>
        <taxon>Enterobacterales</taxon>
        <taxon>Enterobacteriaceae</taxon>
        <taxon>Salmonella</taxon>
    </lineage>
</organism>
<comment type="caution">
    <text evidence="2">The sequence shown here is derived from an EMBL/GenBank/DDBJ whole genome shotgun (WGS) entry which is preliminary data.</text>
</comment>
<reference evidence="2" key="2">
    <citation type="submission" date="2019-01" db="EMBL/GenBank/DDBJ databases">
        <authorList>
            <consortium name="NCBI Pathogen Detection Project"/>
        </authorList>
    </citation>
    <scope>NUCLEOTIDE SEQUENCE</scope>
    <source>
        <strain evidence="2">CT18</strain>
    </source>
</reference>
<protein>
    <submittedName>
        <fullName evidence="2">DUF1311 domain-containing protein</fullName>
    </submittedName>
</protein>
<name>A0A714QYT1_SALTI</name>
<reference evidence="2" key="1">
    <citation type="journal article" date="2018" name="Genome Biol.">
        <title>SKESA: strategic k-mer extension for scrupulous assemblies.</title>
        <authorList>
            <person name="Souvorov A."/>
            <person name="Agarwala R."/>
            <person name="Lipman D.J."/>
        </authorList>
    </citation>
    <scope>NUCLEOTIDE SEQUENCE</scope>
    <source>
        <strain evidence="2">CT18</strain>
    </source>
</reference>
<sequence length="294" mass="34275">MKHNLILQLSKSSFYSTKPDKIFNGFFLIIWNIMKKYIITFLFLIATSDLLFAQEISCSSPMVLKTVNDNLHTHATIRNTKLKERSIQDVPVNFFEFSDSVPGRYGYLSCFASVSLKVDKNVTQLLSNEDLKYSKLAHQIASDYLPYYDVNSINQNDGYLSFTGFHYIIYFNDDNSLKNIEIDANNRVSYAIYGVAWFNENAKKIKGEIAENAYIEAEKDFKIADNNINIIYNNLPHLIKSSLREEMRNWIREKNRKCGKVEHLTNPEISFITKTKIYRCQTEMTKKQIERLTE</sequence>
<evidence type="ECO:0000259" key="1">
    <source>
        <dbReference type="Pfam" id="PF07007"/>
    </source>
</evidence>